<gene>
    <name evidence="4" type="ORF">E3T23_08310</name>
</gene>
<evidence type="ECO:0000256" key="1">
    <source>
        <dbReference type="ARBA" id="ARBA00023015"/>
    </source>
</evidence>
<proteinExistence type="predicted"/>
<keyword evidence="2" id="KW-0804">Transcription</keyword>
<dbReference type="EMBL" id="SOGN01000039">
    <property type="protein sequence ID" value="TFC80704.1"/>
    <property type="molecule type" value="Genomic_DNA"/>
</dbReference>
<dbReference type="Gene3D" id="1.10.10.10">
    <property type="entry name" value="Winged helix-like DNA-binding domain superfamily/Winged helix DNA-binding domain"/>
    <property type="match status" value="1"/>
</dbReference>
<dbReference type="InterPro" id="IPR036388">
    <property type="entry name" value="WH-like_DNA-bd_sf"/>
</dbReference>
<name>A0A4R8XR10_9MICO</name>
<dbReference type="InterPro" id="IPR005561">
    <property type="entry name" value="ANTAR"/>
</dbReference>
<keyword evidence="5" id="KW-1185">Reference proteome</keyword>
<dbReference type="AlphaFoldDB" id="A0A4R8XR10"/>
<organism evidence="4 5">
    <name type="scientific">Cryobacterium cheniae</name>
    <dbReference type="NCBI Taxonomy" id="1259262"/>
    <lineage>
        <taxon>Bacteria</taxon>
        <taxon>Bacillati</taxon>
        <taxon>Actinomycetota</taxon>
        <taxon>Actinomycetes</taxon>
        <taxon>Micrococcales</taxon>
        <taxon>Microbacteriaceae</taxon>
        <taxon>Cryobacterium</taxon>
    </lineage>
</organism>
<reference evidence="4 5" key="1">
    <citation type="submission" date="2019-03" db="EMBL/GenBank/DDBJ databases">
        <title>Genomics of glacier-inhabiting Cryobacterium strains.</title>
        <authorList>
            <person name="Liu Q."/>
            <person name="Xin Y.-H."/>
        </authorList>
    </citation>
    <scope>NUCLEOTIDE SEQUENCE [LARGE SCALE GENOMIC DNA]</scope>
    <source>
        <strain evidence="4 5">TMT2-48-2</strain>
    </source>
</reference>
<dbReference type="Proteomes" id="UP000298433">
    <property type="component" value="Unassembled WGS sequence"/>
</dbReference>
<dbReference type="PROSITE" id="PS50921">
    <property type="entry name" value="ANTAR"/>
    <property type="match status" value="1"/>
</dbReference>
<sequence length="226" mass="24207">MSLPNDGKVLVEVTRALAETSKSGYEASDTLDQLVHGATSPTRVVEAGILLADCTQHLHVVASSKERSGDVEEAQLGFEQGPCLVAFRTGETLDVPNIAASWRAWPTFAAIAEARGFQAAHVVPLHRRGHNLGVLCLFSDELGPMNDKDAASIEALVRVATTNLDEELQQALDARVTIELAKGVLAQQYGVPMGAAFSLLRAHARKTDRRSSDIAGKIVDSRGQSR</sequence>
<dbReference type="GO" id="GO:0003723">
    <property type="term" value="F:RNA binding"/>
    <property type="evidence" value="ECO:0007669"/>
    <property type="project" value="InterPro"/>
</dbReference>
<evidence type="ECO:0000259" key="3">
    <source>
        <dbReference type="PROSITE" id="PS50921"/>
    </source>
</evidence>
<comment type="caution">
    <text evidence="4">The sequence shown here is derived from an EMBL/GenBank/DDBJ whole genome shotgun (WGS) entry which is preliminary data.</text>
</comment>
<feature type="domain" description="ANTAR" evidence="3">
    <location>
        <begin position="158"/>
        <end position="219"/>
    </location>
</feature>
<dbReference type="RefSeq" id="WP_134369920.1">
    <property type="nucleotide sequence ID" value="NZ_SOGN01000039.1"/>
</dbReference>
<evidence type="ECO:0000256" key="2">
    <source>
        <dbReference type="ARBA" id="ARBA00023163"/>
    </source>
</evidence>
<dbReference type="InterPro" id="IPR003018">
    <property type="entry name" value="GAF"/>
</dbReference>
<dbReference type="Pfam" id="PF13185">
    <property type="entry name" value="GAF_2"/>
    <property type="match status" value="1"/>
</dbReference>
<keyword evidence="1" id="KW-0805">Transcription regulation</keyword>
<dbReference type="SMART" id="SM01012">
    <property type="entry name" value="ANTAR"/>
    <property type="match status" value="1"/>
</dbReference>
<dbReference type="PIRSF" id="PIRSF036625">
    <property type="entry name" value="GAF_ANTAR"/>
    <property type="match status" value="1"/>
</dbReference>
<accession>A0A4R8XR10</accession>
<protein>
    <submittedName>
        <fullName evidence="4">ANTAR domain-containing protein</fullName>
    </submittedName>
</protein>
<dbReference type="SUPFAM" id="SSF55781">
    <property type="entry name" value="GAF domain-like"/>
    <property type="match status" value="1"/>
</dbReference>
<dbReference type="Gene3D" id="3.30.450.40">
    <property type="match status" value="1"/>
</dbReference>
<dbReference type="Pfam" id="PF03861">
    <property type="entry name" value="ANTAR"/>
    <property type="match status" value="1"/>
</dbReference>
<dbReference type="InterPro" id="IPR012074">
    <property type="entry name" value="GAF_ANTAR"/>
</dbReference>
<evidence type="ECO:0000313" key="5">
    <source>
        <dbReference type="Proteomes" id="UP000298433"/>
    </source>
</evidence>
<dbReference type="InterPro" id="IPR029016">
    <property type="entry name" value="GAF-like_dom_sf"/>
</dbReference>
<evidence type="ECO:0000313" key="4">
    <source>
        <dbReference type="EMBL" id="TFC80704.1"/>
    </source>
</evidence>
<dbReference type="OrthoDB" id="3683444at2"/>